<dbReference type="EMBL" id="BOMM01000049">
    <property type="protein sequence ID" value="GIE13585.1"/>
    <property type="molecule type" value="Genomic_DNA"/>
</dbReference>
<sequence length="151" mass="16771">MVQSEQVREYQYADLLPDDLRDRLDAWDPDDEDDDRPDCQNDLSLAPGWKVGGFANWSLTDPYPMNWAFCGTGKILTFTAASADGNGTDCSWRPLEEDPDSSPDTVGVQLGRGYSLDTFRCPESFDHPRPPLCGSPADQCARTHRARATLA</sequence>
<evidence type="ECO:0000313" key="2">
    <source>
        <dbReference type="Proteomes" id="UP000598174"/>
    </source>
</evidence>
<organism evidence="1 2">
    <name type="scientific">Paractinoplanes ferrugineus</name>
    <dbReference type="NCBI Taxonomy" id="113564"/>
    <lineage>
        <taxon>Bacteria</taxon>
        <taxon>Bacillati</taxon>
        <taxon>Actinomycetota</taxon>
        <taxon>Actinomycetes</taxon>
        <taxon>Micromonosporales</taxon>
        <taxon>Micromonosporaceae</taxon>
        <taxon>Paractinoplanes</taxon>
    </lineage>
</organism>
<protein>
    <submittedName>
        <fullName evidence="1">Uncharacterized protein</fullName>
    </submittedName>
</protein>
<proteinExistence type="predicted"/>
<dbReference type="Proteomes" id="UP000598174">
    <property type="component" value="Unassembled WGS sequence"/>
</dbReference>
<reference evidence="1" key="1">
    <citation type="submission" date="2021-01" db="EMBL/GenBank/DDBJ databases">
        <title>Whole genome shotgun sequence of Actinoplanes ferrugineus NBRC 15555.</title>
        <authorList>
            <person name="Komaki H."/>
            <person name="Tamura T."/>
        </authorList>
    </citation>
    <scope>NUCLEOTIDE SEQUENCE</scope>
    <source>
        <strain evidence="1">NBRC 15555</strain>
    </source>
</reference>
<dbReference type="AlphaFoldDB" id="A0A919J302"/>
<name>A0A919J302_9ACTN</name>
<keyword evidence="2" id="KW-1185">Reference proteome</keyword>
<dbReference type="RefSeq" id="WP_203820014.1">
    <property type="nucleotide sequence ID" value="NZ_BAAABP010000027.1"/>
</dbReference>
<comment type="caution">
    <text evidence="1">The sequence shown here is derived from an EMBL/GenBank/DDBJ whole genome shotgun (WGS) entry which is preliminary data.</text>
</comment>
<accession>A0A919J302</accession>
<gene>
    <name evidence="1" type="ORF">Afe05nite_54250</name>
</gene>
<evidence type="ECO:0000313" key="1">
    <source>
        <dbReference type="EMBL" id="GIE13585.1"/>
    </source>
</evidence>